<dbReference type="Gene3D" id="3.30.720.120">
    <property type="match status" value="1"/>
</dbReference>
<dbReference type="Gene3D" id="3.30.720.110">
    <property type="match status" value="1"/>
</dbReference>
<dbReference type="EMBL" id="RDBE01000007">
    <property type="protein sequence ID" value="RLV49271.1"/>
    <property type="molecule type" value="Genomic_DNA"/>
</dbReference>
<dbReference type="Proteomes" id="UP000281708">
    <property type="component" value="Unassembled WGS sequence"/>
</dbReference>
<name>A0A3L8P2I5_9ACTN</name>
<gene>
    <name evidence="2" type="ORF">D9V37_12045</name>
</gene>
<organism evidence="2 3">
    <name type="scientific">Nocardioides mangrovicus</name>
    <dbReference type="NCBI Taxonomy" id="2478913"/>
    <lineage>
        <taxon>Bacteria</taxon>
        <taxon>Bacillati</taxon>
        <taxon>Actinomycetota</taxon>
        <taxon>Actinomycetes</taxon>
        <taxon>Propionibacteriales</taxon>
        <taxon>Nocardioidaceae</taxon>
        <taxon>Nocardioides</taxon>
    </lineage>
</organism>
<feature type="domain" description="Glyoxalase/fosfomycin resistance/dioxygenase" evidence="1">
    <location>
        <begin position="74"/>
        <end position="125"/>
    </location>
</feature>
<dbReference type="SUPFAM" id="SSF54593">
    <property type="entry name" value="Glyoxalase/Bleomycin resistance protein/Dihydroxybiphenyl dioxygenase"/>
    <property type="match status" value="1"/>
</dbReference>
<dbReference type="Pfam" id="PF00903">
    <property type="entry name" value="Glyoxalase"/>
    <property type="match status" value="1"/>
</dbReference>
<evidence type="ECO:0000313" key="3">
    <source>
        <dbReference type="Proteomes" id="UP000281708"/>
    </source>
</evidence>
<keyword evidence="3" id="KW-1185">Reference proteome</keyword>
<proteinExistence type="predicted"/>
<dbReference type="InterPro" id="IPR004360">
    <property type="entry name" value="Glyas_Fos-R_dOase_dom"/>
</dbReference>
<evidence type="ECO:0000259" key="1">
    <source>
        <dbReference type="Pfam" id="PF00903"/>
    </source>
</evidence>
<accession>A0A3L8P2I5</accession>
<reference evidence="2 3" key="1">
    <citation type="submission" date="2018-10" db="EMBL/GenBank/DDBJ databases">
        <title>Marmoricola sp. 4Q3S-7 whole genome shotgun sequence.</title>
        <authorList>
            <person name="Li F."/>
        </authorList>
    </citation>
    <scope>NUCLEOTIDE SEQUENCE [LARGE SCALE GENOMIC DNA]</scope>
    <source>
        <strain evidence="2 3">4Q3S-7</strain>
    </source>
</reference>
<dbReference type="AlphaFoldDB" id="A0A3L8P2I5"/>
<dbReference type="OrthoDB" id="9809391at2"/>
<dbReference type="InterPro" id="IPR029068">
    <property type="entry name" value="Glyas_Bleomycin-R_OHBP_Dase"/>
</dbReference>
<sequence length="132" mass="14101">MTREDRNIWNGITCEDALAERAWLAALGFDEGICVAGEAEGTVMHSEMLWPEGGRVMVHSAGGKADDTFAVAVGGASSYVVSADPDAVHARAVELGAPFVREMEETDYGSRGFSVKDHEGNRWSFGTYAGAE</sequence>
<protein>
    <submittedName>
        <fullName evidence="2">Glyoxalase</fullName>
    </submittedName>
</protein>
<dbReference type="RefSeq" id="WP_121806373.1">
    <property type="nucleotide sequence ID" value="NZ_RDBE01000007.1"/>
</dbReference>
<comment type="caution">
    <text evidence="2">The sequence shown here is derived from an EMBL/GenBank/DDBJ whole genome shotgun (WGS) entry which is preliminary data.</text>
</comment>
<evidence type="ECO:0000313" key="2">
    <source>
        <dbReference type="EMBL" id="RLV49271.1"/>
    </source>
</evidence>